<dbReference type="EMBL" id="MU842964">
    <property type="protein sequence ID" value="KAK2024468.1"/>
    <property type="molecule type" value="Genomic_DNA"/>
</dbReference>
<keyword evidence="2" id="KW-1185">Reference proteome</keyword>
<dbReference type="Proteomes" id="UP001232148">
    <property type="component" value="Unassembled WGS sequence"/>
</dbReference>
<protein>
    <submittedName>
        <fullName evidence="1">Uncharacterized protein</fullName>
    </submittedName>
</protein>
<sequence length="85" mass="9699">MALSIRASWRAQPLPLHSPPAPFCAVPHTLTVSLSGLGRQTSVCMCLFPRNALPARMHKNKQTRHEHRAPRQNLRCSEMRRYLLT</sequence>
<dbReference type="AlphaFoldDB" id="A0AAD9H975"/>
<organism evidence="1 2">
    <name type="scientific">Colletotrichum zoysiae</name>
    <dbReference type="NCBI Taxonomy" id="1216348"/>
    <lineage>
        <taxon>Eukaryota</taxon>
        <taxon>Fungi</taxon>
        <taxon>Dikarya</taxon>
        <taxon>Ascomycota</taxon>
        <taxon>Pezizomycotina</taxon>
        <taxon>Sordariomycetes</taxon>
        <taxon>Hypocreomycetidae</taxon>
        <taxon>Glomerellales</taxon>
        <taxon>Glomerellaceae</taxon>
        <taxon>Colletotrichum</taxon>
        <taxon>Colletotrichum graminicola species complex</taxon>
    </lineage>
</organism>
<comment type="caution">
    <text evidence="1">The sequence shown here is derived from an EMBL/GenBank/DDBJ whole genome shotgun (WGS) entry which is preliminary data.</text>
</comment>
<reference evidence="1" key="1">
    <citation type="submission" date="2021-06" db="EMBL/GenBank/DDBJ databases">
        <title>Comparative genomics, transcriptomics and evolutionary studies reveal genomic signatures of adaptation to plant cell wall in hemibiotrophic fungi.</title>
        <authorList>
            <consortium name="DOE Joint Genome Institute"/>
            <person name="Baroncelli R."/>
            <person name="Diaz J.F."/>
            <person name="Benocci T."/>
            <person name="Peng M."/>
            <person name="Battaglia E."/>
            <person name="Haridas S."/>
            <person name="Andreopoulos W."/>
            <person name="Labutti K."/>
            <person name="Pangilinan J."/>
            <person name="Floch G.L."/>
            <person name="Makela M.R."/>
            <person name="Henrissat B."/>
            <person name="Grigoriev I.V."/>
            <person name="Crouch J.A."/>
            <person name="De Vries R.P."/>
            <person name="Sukno S.A."/>
            <person name="Thon M.R."/>
        </authorList>
    </citation>
    <scope>NUCLEOTIDE SEQUENCE</scope>
    <source>
        <strain evidence="1">MAFF235873</strain>
    </source>
</reference>
<proteinExistence type="predicted"/>
<evidence type="ECO:0000313" key="2">
    <source>
        <dbReference type="Proteomes" id="UP001232148"/>
    </source>
</evidence>
<evidence type="ECO:0000313" key="1">
    <source>
        <dbReference type="EMBL" id="KAK2024468.1"/>
    </source>
</evidence>
<name>A0AAD9H975_9PEZI</name>
<accession>A0AAD9H975</accession>
<gene>
    <name evidence="1" type="ORF">LX32DRAFT_98906</name>
</gene>